<name>A0ABU1WBW3_9GAMM</name>
<feature type="domain" description="DUF4166" evidence="1">
    <location>
        <begin position="21"/>
        <end position="180"/>
    </location>
</feature>
<evidence type="ECO:0000313" key="3">
    <source>
        <dbReference type="Proteomes" id="UP001251524"/>
    </source>
</evidence>
<dbReference type="RefSeq" id="WP_310062482.1">
    <property type="nucleotide sequence ID" value="NZ_JAVDVY010000002.1"/>
</dbReference>
<evidence type="ECO:0000313" key="2">
    <source>
        <dbReference type="EMBL" id="MDR7135096.1"/>
    </source>
</evidence>
<keyword evidence="3" id="KW-1185">Reference proteome</keyword>
<gene>
    <name evidence="2" type="ORF">J2X06_002305</name>
</gene>
<dbReference type="Pfam" id="PF13761">
    <property type="entry name" value="DUF4166"/>
    <property type="match status" value="1"/>
</dbReference>
<accession>A0ABU1WBW3</accession>
<dbReference type="EMBL" id="JAVDVY010000002">
    <property type="protein sequence ID" value="MDR7135096.1"/>
    <property type="molecule type" value="Genomic_DNA"/>
</dbReference>
<organism evidence="2 3">
    <name type="scientific">Lysobacter niastensis</name>
    <dbReference type="NCBI Taxonomy" id="380629"/>
    <lineage>
        <taxon>Bacteria</taxon>
        <taxon>Pseudomonadati</taxon>
        <taxon>Pseudomonadota</taxon>
        <taxon>Gammaproteobacteria</taxon>
        <taxon>Lysobacterales</taxon>
        <taxon>Lysobacteraceae</taxon>
        <taxon>Lysobacter</taxon>
    </lineage>
</organism>
<reference evidence="2 3" key="1">
    <citation type="submission" date="2023-07" db="EMBL/GenBank/DDBJ databases">
        <title>Sorghum-associated microbial communities from plants grown in Nebraska, USA.</title>
        <authorList>
            <person name="Schachtman D."/>
        </authorList>
    </citation>
    <scope>NUCLEOTIDE SEQUENCE [LARGE SCALE GENOMIC DNA]</scope>
    <source>
        <strain evidence="2 3">BE198</strain>
    </source>
</reference>
<protein>
    <recommendedName>
        <fullName evidence="1">DUF4166 domain-containing protein</fullName>
    </recommendedName>
</protein>
<sequence length="183" mass="20899">MSAPVSIPLYRQLLAAQFDTLPPKVRALHERSGLRRYHGKVEVERGGGWASRLCAWATRLPRAGKGALRVEIDADEGGERWARVIAGKPMRSRLWARDALLREQLGLVRFAFRLEVEDLPGAGRAVIWRVAQVRALGLPLPARWFARVSAREYEREHRYRFDVTASLPRIGLLVHYRGWLDVD</sequence>
<dbReference type="InterPro" id="IPR025311">
    <property type="entry name" value="DUF4166"/>
</dbReference>
<evidence type="ECO:0000259" key="1">
    <source>
        <dbReference type="Pfam" id="PF13761"/>
    </source>
</evidence>
<comment type="caution">
    <text evidence="2">The sequence shown here is derived from an EMBL/GenBank/DDBJ whole genome shotgun (WGS) entry which is preliminary data.</text>
</comment>
<dbReference type="Proteomes" id="UP001251524">
    <property type="component" value="Unassembled WGS sequence"/>
</dbReference>
<proteinExistence type="predicted"/>